<feature type="compositionally biased region" description="Basic and acidic residues" evidence="1">
    <location>
        <begin position="135"/>
        <end position="146"/>
    </location>
</feature>
<feature type="compositionally biased region" description="Acidic residues" evidence="1">
    <location>
        <begin position="113"/>
        <end position="134"/>
    </location>
</feature>
<dbReference type="EMBL" id="REGN01002066">
    <property type="protein sequence ID" value="RNA30629.1"/>
    <property type="molecule type" value="Genomic_DNA"/>
</dbReference>
<name>A0A3M7S4M4_BRAPC</name>
<evidence type="ECO:0000256" key="1">
    <source>
        <dbReference type="SAM" id="MobiDB-lite"/>
    </source>
</evidence>
<organism evidence="2 3">
    <name type="scientific">Brachionus plicatilis</name>
    <name type="common">Marine rotifer</name>
    <name type="synonym">Brachionus muelleri</name>
    <dbReference type="NCBI Taxonomy" id="10195"/>
    <lineage>
        <taxon>Eukaryota</taxon>
        <taxon>Metazoa</taxon>
        <taxon>Spiralia</taxon>
        <taxon>Gnathifera</taxon>
        <taxon>Rotifera</taxon>
        <taxon>Eurotatoria</taxon>
        <taxon>Monogononta</taxon>
        <taxon>Pseudotrocha</taxon>
        <taxon>Ploima</taxon>
        <taxon>Brachionidae</taxon>
        <taxon>Brachionus</taxon>
    </lineage>
</organism>
<dbReference type="Proteomes" id="UP000276133">
    <property type="component" value="Unassembled WGS sequence"/>
</dbReference>
<evidence type="ECO:0000313" key="3">
    <source>
        <dbReference type="Proteomes" id="UP000276133"/>
    </source>
</evidence>
<proteinExistence type="predicted"/>
<dbReference type="OrthoDB" id="10165054at2759"/>
<feature type="region of interest" description="Disordered" evidence="1">
    <location>
        <begin position="103"/>
        <end position="146"/>
    </location>
</feature>
<accession>A0A3M7S4M4</accession>
<keyword evidence="3" id="KW-1185">Reference proteome</keyword>
<protein>
    <submittedName>
        <fullName evidence="2">Uncharacterized protein</fullName>
    </submittedName>
</protein>
<comment type="caution">
    <text evidence="2">The sequence shown here is derived from an EMBL/GenBank/DDBJ whole genome shotgun (WGS) entry which is preliminary data.</text>
</comment>
<sequence>MITTKTTTSNQNLNSSILVPPPFKLESDKDHILYFVHNVFQIQETATFTKYKHALLNRPSPPRKKLDVGKDTWLKIYKKMLDENSIDVGVYIKNVMPFFSFRNKRKEQNSDEKEPEPDSDDEDEDLVDSSNEEDGTQKRCSSEKVV</sequence>
<gene>
    <name evidence="2" type="ORF">BpHYR1_051212</name>
</gene>
<reference evidence="2 3" key="1">
    <citation type="journal article" date="2018" name="Sci. Rep.">
        <title>Genomic signatures of local adaptation to the degree of environmental predictability in rotifers.</title>
        <authorList>
            <person name="Franch-Gras L."/>
            <person name="Hahn C."/>
            <person name="Garcia-Roger E.M."/>
            <person name="Carmona M.J."/>
            <person name="Serra M."/>
            <person name="Gomez A."/>
        </authorList>
    </citation>
    <scope>NUCLEOTIDE SEQUENCE [LARGE SCALE GENOMIC DNA]</scope>
    <source>
        <strain evidence="2">HYR1</strain>
    </source>
</reference>
<evidence type="ECO:0000313" key="2">
    <source>
        <dbReference type="EMBL" id="RNA30629.1"/>
    </source>
</evidence>
<dbReference type="AlphaFoldDB" id="A0A3M7S4M4"/>